<dbReference type="InterPro" id="IPR050763">
    <property type="entry name" value="ABC_transporter_ATP-binding"/>
</dbReference>
<dbReference type="InterPro" id="IPR017871">
    <property type="entry name" value="ABC_transporter-like_CS"/>
</dbReference>
<feature type="domain" description="ABC transporter" evidence="4">
    <location>
        <begin position="2"/>
        <end position="225"/>
    </location>
</feature>
<dbReference type="PROSITE" id="PS00211">
    <property type="entry name" value="ABC_TRANSPORTER_1"/>
    <property type="match status" value="1"/>
</dbReference>
<protein>
    <submittedName>
        <fullName evidence="5">ABC transporter ATP-binding protein YbhF</fullName>
    </submittedName>
</protein>
<proteinExistence type="predicted"/>
<organism evidence="5 6">
    <name type="scientific">Latilactobacillus sakei</name>
    <name type="common">Lactobacillus sakei</name>
    <dbReference type="NCBI Taxonomy" id="1599"/>
    <lineage>
        <taxon>Bacteria</taxon>
        <taxon>Bacillati</taxon>
        <taxon>Bacillota</taxon>
        <taxon>Bacilli</taxon>
        <taxon>Lactobacillales</taxon>
        <taxon>Lactobacillaceae</taxon>
        <taxon>Latilactobacillus</taxon>
    </lineage>
</organism>
<evidence type="ECO:0000256" key="3">
    <source>
        <dbReference type="ARBA" id="ARBA00022840"/>
    </source>
</evidence>
<dbReference type="PANTHER" id="PTHR42711">
    <property type="entry name" value="ABC TRANSPORTER ATP-BINDING PROTEIN"/>
    <property type="match status" value="1"/>
</dbReference>
<name>A0AAE8J560_LATSK</name>
<dbReference type="Pfam" id="PF00005">
    <property type="entry name" value="ABC_tran"/>
    <property type="match status" value="1"/>
</dbReference>
<evidence type="ECO:0000256" key="2">
    <source>
        <dbReference type="ARBA" id="ARBA00022741"/>
    </source>
</evidence>
<dbReference type="InterPro" id="IPR027417">
    <property type="entry name" value="P-loop_NTPase"/>
</dbReference>
<dbReference type="GO" id="GO:0005524">
    <property type="term" value="F:ATP binding"/>
    <property type="evidence" value="ECO:0007669"/>
    <property type="project" value="UniProtKB-KW"/>
</dbReference>
<evidence type="ECO:0000256" key="1">
    <source>
        <dbReference type="ARBA" id="ARBA00022448"/>
    </source>
</evidence>
<keyword evidence="1" id="KW-0813">Transport</keyword>
<dbReference type="SMART" id="SM00382">
    <property type="entry name" value="AAA"/>
    <property type="match status" value="1"/>
</dbReference>
<dbReference type="PANTHER" id="PTHR42711:SF17">
    <property type="entry name" value="ABC TRANSPORTER ATP-BINDING PROTEIN"/>
    <property type="match status" value="1"/>
</dbReference>
<keyword evidence="3 5" id="KW-0067">ATP-binding</keyword>
<dbReference type="PROSITE" id="PS50893">
    <property type="entry name" value="ABC_TRANSPORTER_2"/>
    <property type="match status" value="1"/>
</dbReference>
<dbReference type="CDD" id="cd03230">
    <property type="entry name" value="ABC_DR_subfamily_A"/>
    <property type="match status" value="1"/>
</dbReference>
<dbReference type="InterPro" id="IPR003439">
    <property type="entry name" value="ABC_transporter-like_ATP-bd"/>
</dbReference>
<evidence type="ECO:0000313" key="5">
    <source>
        <dbReference type="EMBL" id="SPE21225.1"/>
    </source>
</evidence>
<dbReference type="RefSeq" id="WP_051524261.1">
    <property type="nucleotide sequence ID" value="NZ_BJLN01000020.1"/>
</dbReference>
<gene>
    <name evidence="5" type="primary">ybhF_1</name>
    <name evidence="5" type="ORF">LAS9267_01217</name>
</gene>
<evidence type="ECO:0000313" key="6">
    <source>
        <dbReference type="Proteomes" id="UP000239650"/>
    </source>
</evidence>
<accession>A0AAE8J560</accession>
<dbReference type="EMBL" id="OKRC01000005">
    <property type="protein sequence ID" value="SPE21225.1"/>
    <property type="molecule type" value="Genomic_DNA"/>
</dbReference>
<comment type="caution">
    <text evidence="5">The sequence shown here is derived from an EMBL/GenBank/DDBJ whole genome shotgun (WGS) entry which is preliminary data.</text>
</comment>
<dbReference type="SUPFAM" id="SSF52540">
    <property type="entry name" value="P-loop containing nucleoside triphosphate hydrolases"/>
    <property type="match status" value="1"/>
</dbReference>
<dbReference type="Proteomes" id="UP000239650">
    <property type="component" value="Unassembled WGS sequence"/>
</dbReference>
<evidence type="ECO:0000259" key="4">
    <source>
        <dbReference type="PROSITE" id="PS50893"/>
    </source>
</evidence>
<sequence length="290" mass="32081">MIDIQQLKMQFDSQVVLAGLDLTVQPGEIIGLVGANGAGKSTLINLMLGRLTPTQGQIRILGEQPNEKHHFNQVGAMTQGDVPLARLKVIEELALVRSYYQTPLPIETLLTLADLTEHAQKLVSQLSGGQLRRLSFALAMAGNPQLLFLDEPTVGMDVGSRQKFWQQIDCLKKQGKTIILTSHYLEEIEHIATRILILKAGEFQYDGDFATLQRQFKDAQVSFTTTEPLDRFTQWSAVTSASQDGAKVTLQVSDSDQVLAQLAPLLNTKVHDIRIQASSLADIYREIMGE</sequence>
<dbReference type="Gene3D" id="3.40.50.300">
    <property type="entry name" value="P-loop containing nucleotide triphosphate hydrolases"/>
    <property type="match status" value="1"/>
</dbReference>
<dbReference type="AlphaFoldDB" id="A0AAE8J560"/>
<keyword evidence="2" id="KW-0547">Nucleotide-binding</keyword>
<dbReference type="GO" id="GO:0016887">
    <property type="term" value="F:ATP hydrolysis activity"/>
    <property type="evidence" value="ECO:0007669"/>
    <property type="project" value="InterPro"/>
</dbReference>
<dbReference type="InterPro" id="IPR003593">
    <property type="entry name" value="AAA+_ATPase"/>
</dbReference>
<reference evidence="5 6" key="1">
    <citation type="submission" date="2018-02" db="EMBL/GenBank/DDBJ databases">
        <authorList>
            <person name="Rodrigo-Torres L."/>
            <person name="Arahal R. D."/>
            <person name="Lucena T."/>
        </authorList>
    </citation>
    <scope>NUCLEOTIDE SEQUENCE [LARGE SCALE GENOMIC DNA]</scope>
    <source>
        <strain evidence="5 6">CECT 9267</strain>
    </source>
</reference>